<sequence>HLITMGAARVAPQSDNLELIDQLLATEEAARAARKGLWALPAYRVFDADKAGAAVGRFHLIEGKVRRIAKVKGRTYINFGADYKTDFTASAGARLYRKWAGQGFDLASLTDARLRIRGFVEAINGPSIALTHRRQIEVLARE</sequence>
<accession>A0A3B0SQQ0</accession>
<feature type="domain" description="TNase-like" evidence="1">
    <location>
        <begin position="2"/>
        <end position="39"/>
    </location>
</feature>
<name>A0A3B0SQQ0_9ZZZZ</name>
<proteinExistence type="predicted"/>
<dbReference type="Pfam" id="PF00565">
    <property type="entry name" value="SNase"/>
    <property type="match status" value="1"/>
</dbReference>
<gene>
    <name evidence="2" type="ORF">MNBD_ALPHA05-1847</name>
</gene>
<dbReference type="InterPro" id="IPR016071">
    <property type="entry name" value="Staphylococal_nuclease_OB-fold"/>
</dbReference>
<dbReference type="EMBL" id="UOEH01000441">
    <property type="protein sequence ID" value="VAW04602.1"/>
    <property type="molecule type" value="Genomic_DNA"/>
</dbReference>
<organism evidence="2">
    <name type="scientific">hydrothermal vent metagenome</name>
    <dbReference type="NCBI Taxonomy" id="652676"/>
    <lineage>
        <taxon>unclassified sequences</taxon>
        <taxon>metagenomes</taxon>
        <taxon>ecological metagenomes</taxon>
    </lineage>
</organism>
<dbReference type="AlphaFoldDB" id="A0A3B0SQQ0"/>
<dbReference type="SUPFAM" id="SSF50199">
    <property type="entry name" value="Staphylococcal nuclease"/>
    <property type="match status" value="1"/>
</dbReference>
<protein>
    <recommendedName>
        <fullName evidence="1">TNase-like domain-containing protein</fullName>
    </recommendedName>
</protein>
<dbReference type="InterPro" id="IPR035437">
    <property type="entry name" value="SNase_OB-fold_sf"/>
</dbReference>
<evidence type="ECO:0000259" key="1">
    <source>
        <dbReference type="Pfam" id="PF00565"/>
    </source>
</evidence>
<feature type="non-terminal residue" evidence="2">
    <location>
        <position position="1"/>
    </location>
</feature>
<reference evidence="2" key="1">
    <citation type="submission" date="2018-06" db="EMBL/GenBank/DDBJ databases">
        <authorList>
            <person name="Zhirakovskaya E."/>
        </authorList>
    </citation>
    <scope>NUCLEOTIDE SEQUENCE</scope>
</reference>
<evidence type="ECO:0000313" key="2">
    <source>
        <dbReference type="EMBL" id="VAW04602.1"/>
    </source>
</evidence>